<evidence type="ECO:0000256" key="2">
    <source>
        <dbReference type="SAM" id="MobiDB-lite"/>
    </source>
</evidence>
<dbReference type="RefSeq" id="XP_018262730.1">
    <property type="nucleotide sequence ID" value="XM_018407519.1"/>
</dbReference>
<accession>A0A1A6A4C0</accession>
<dbReference type="EMBL" id="CP144534">
    <property type="protein sequence ID" value="WWC62214.1"/>
    <property type="molecule type" value="Genomic_DNA"/>
</dbReference>
<name>A0A1A6A4C0_9TREE</name>
<sequence>MPSTPPNSTDLRPMTCKDCSKSGRLDCEASRPKTNRPRRKLPDRTPLQDESESNLFKEDRPTSQLPTRAPLQDRTELYIPEEVQSTVSVPDDLAIRFPSIKQIPLENSQIVDEEARPAKRARMTADLPNSSESGDGVIPAVPDSVAPLQEPHTDPDLPESHGPFTEEGVVRVPQGEASSSAPSSAPLDPLRESSTVASRKVDEQQGFIKGLQDMFTSWNKKQENTRNRIDRLTREKAELEIELSKVFGEAEKKVELLRSELKGKIDDLAVSAKALEKERAGSEEYRRQLSDLTKRGVEKEEIISDLTSKHKAEQAEQQKLKEENETLRIKLGISEKRVADLEASLSQETEDHEQTVRKWAKTVNEKEKLEQELHESKGLLG</sequence>
<dbReference type="Proteomes" id="UP000078595">
    <property type="component" value="Chromosome 5"/>
</dbReference>
<protein>
    <submittedName>
        <fullName evidence="3">Uncharacterized protein</fullName>
    </submittedName>
</protein>
<dbReference type="GeneID" id="28967909"/>
<reference evidence="3" key="1">
    <citation type="submission" date="2013-07" db="EMBL/GenBank/DDBJ databases">
        <title>The Genome Sequence of Cryptococcus dejecticola CBS10117.</title>
        <authorList>
            <consortium name="The Broad Institute Genome Sequencing Platform"/>
            <person name="Cuomo C."/>
            <person name="Litvintseva A."/>
            <person name="Chen Y."/>
            <person name="Heitman J."/>
            <person name="Sun S."/>
            <person name="Springer D."/>
            <person name="Dromer F."/>
            <person name="Young S.K."/>
            <person name="Zeng Q."/>
            <person name="Gargeya S."/>
            <person name="Fitzgerald M."/>
            <person name="Abouelleil A."/>
            <person name="Alvarado L."/>
            <person name="Berlin A.M."/>
            <person name="Chapman S.B."/>
            <person name="Dewar J."/>
            <person name="Goldberg J."/>
            <person name="Griggs A."/>
            <person name="Gujja S."/>
            <person name="Hansen M."/>
            <person name="Howarth C."/>
            <person name="Imamovic A."/>
            <person name="Larimer J."/>
            <person name="McCowan C."/>
            <person name="Murphy C."/>
            <person name="Pearson M."/>
            <person name="Priest M."/>
            <person name="Roberts A."/>
            <person name="Saif S."/>
            <person name="Shea T."/>
            <person name="Sykes S."/>
            <person name="Wortman J."/>
            <person name="Nusbaum C."/>
            <person name="Birren B."/>
        </authorList>
    </citation>
    <scope>NUCLEOTIDE SEQUENCE [LARGE SCALE GENOMIC DNA]</scope>
    <source>
        <strain evidence="3">CBS 10117</strain>
    </source>
</reference>
<dbReference type="VEuPathDB" id="FungiDB:I303_04210"/>
<feature type="region of interest" description="Disordered" evidence="2">
    <location>
        <begin position="107"/>
        <end position="203"/>
    </location>
</feature>
<keyword evidence="1" id="KW-0175">Coiled coil</keyword>
<feature type="coiled-coil region" evidence="1">
    <location>
        <begin position="215"/>
        <end position="330"/>
    </location>
</feature>
<dbReference type="EMBL" id="KI894031">
    <property type="protein sequence ID" value="OBR84888.1"/>
    <property type="molecule type" value="Genomic_DNA"/>
</dbReference>
<feature type="region of interest" description="Disordered" evidence="2">
    <location>
        <begin position="1"/>
        <end position="73"/>
    </location>
</feature>
<proteinExistence type="predicted"/>
<dbReference type="KEGG" id="kdj:28967909"/>
<feature type="compositionally biased region" description="Low complexity" evidence="2">
    <location>
        <begin position="177"/>
        <end position="186"/>
    </location>
</feature>
<reference evidence="4" key="3">
    <citation type="submission" date="2024-02" db="EMBL/GenBank/DDBJ databases">
        <title>Comparative genomics of Cryptococcus and Kwoniella reveals pathogenesis evolution and contrasting modes of karyotype evolution via chromosome fusion or intercentromeric recombination.</title>
        <authorList>
            <person name="Coelho M.A."/>
            <person name="David-Palma M."/>
            <person name="Shea T."/>
            <person name="Bowers K."/>
            <person name="McGinley-Smith S."/>
            <person name="Mohammad A.W."/>
            <person name="Gnirke A."/>
            <person name="Yurkov A.M."/>
            <person name="Nowrousian M."/>
            <person name="Sun S."/>
            <person name="Cuomo C.A."/>
            <person name="Heitman J."/>
        </authorList>
    </citation>
    <scope>NUCLEOTIDE SEQUENCE</scope>
    <source>
        <strain evidence="4">CBS 10117</strain>
    </source>
</reference>
<dbReference type="AlphaFoldDB" id="A0A1A6A4C0"/>
<evidence type="ECO:0000256" key="1">
    <source>
        <dbReference type="SAM" id="Coils"/>
    </source>
</evidence>
<organism evidence="3">
    <name type="scientific">Kwoniella dejecticola CBS 10117</name>
    <dbReference type="NCBI Taxonomy" id="1296121"/>
    <lineage>
        <taxon>Eukaryota</taxon>
        <taxon>Fungi</taxon>
        <taxon>Dikarya</taxon>
        <taxon>Basidiomycota</taxon>
        <taxon>Agaricomycotina</taxon>
        <taxon>Tremellomycetes</taxon>
        <taxon>Tremellales</taxon>
        <taxon>Cryptococcaceae</taxon>
        <taxon>Kwoniella</taxon>
    </lineage>
</organism>
<evidence type="ECO:0000313" key="4">
    <source>
        <dbReference type="EMBL" id="WWC62214.1"/>
    </source>
</evidence>
<keyword evidence="5" id="KW-1185">Reference proteome</keyword>
<evidence type="ECO:0000313" key="5">
    <source>
        <dbReference type="Proteomes" id="UP000078595"/>
    </source>
</evidence>
<feature type="compositionally biased region" description="Basic and acidic residues" evidence="2">
    <location>
        <begin position="18"/>
        <end position="31"/>
    </location>
</feature>
<reference evidence="4" key="2">
    <citation type="submission" date="2013-07" db="EMBL/GenBank/DDBJ databases">
        <authorList>
            <consortium name="The Broad Institute Genome Sequencing Platform"/>
            <person name="Cuomo C."/>
            <person name="Litvintseva A."/>
            <person name="Chen Y."/>
            <person name="Heitman J."/>
            <person name="Sun S."/>
            <person name="Springer D."/>
            <person name="Dromer F."/>
            <person name="Young S.K."/>
            <person name="Zeng Q."/>
            <person name="Gargeya S."/>
            <person name="Fitzgerald M."/>
            <person name="Abouelleil A."/>
            <person name="Alvarado L."/>
            <person name="Berlin A.M."/>
            <person name="Chapman S.B."/>
            <person name="Dewar J."/>
            <person name="Goldberg J."/>
            <person name="Griggs A."/>
            <person name="Gujja S."/>
            <person name="Hansen M."/>
            <person name="Howarth C."/>
            <person name="Imamovic A."/>
            <person name="Larimer J."/>
            <person name="McCowan C."/>
            <person name="Murphy C."/>
            <person name="Pearson M."/>
            <person name="Priest M."/>
            <person name="Roberts A."/>
            <person name="Saif S."/>
            <person name="Shea T."/>
            <person name="Sykes S."/>
            <person name="Wortman J."/>
            <person name="Nusbaum C."/>
            <person name="Birren B."/>
        </authorList>
    </citation>
    <scope>NUCLEOTIDE SEQUENCE</scope>
    <source>
        <strain evidence="4">CBS 10117</strain>
    </source>
</reference>
<evidence type="ECO:0000313" key="3">
    <source>
        <dbReference type="EMBL" id="OBR84888.1"/>
    </source>
</evidence>
<gene>
    <name evidence="3" type="ORF">I303_04210</name>
    <name evidence="4" type="ORF">I303_104809</name>
</gene>
<feature type="compositionally biased region" description="Polar residues" evidence="2">
    <location>
        <begin position="1"/>
        <end position="10"/>
    </location>
</feature>